<feature type="transmembrane region" description="Helical" evidence="1">
    <location>
        <begin position="80"/>
        <end position="97"/>
    </location>
</feature>
<evidence type="ECO:0000256" key="1">
    <source>
        <dbReference type="SAM" id="Phobius"/>
    </source>
</evidence>
<keyword evidence="1" id="KW-0812">Transmembrane</keyword>
<dbReference type="Pfam" id="PF12412">
    <property type="entry name" value="DUF3667"/>
    <property type="match status" value="1"/>
</dbReference>
<dbReference type="AlphaFoldDB" id="A0A929L0T4"/>
<dbReference type="InterPro" id="IPR022134">
    <property type="entry name" value="DUF3667"/>
</dbReference>
<gene>
    <name evidence="2" type="ORF">IRJ16_19875</name>
</gene>
<feature type="transmembrane region" description="Helical" evidence="1">
    <location>
        <begin position="214"/>
        <end position="232"/>
    </location>
</feature>
<dbReference type="Proteomes" id="UP000622475">
    <property type="component" value="Unassembled WGS sequence"/>
</dbReference>
<protein>
    <submittedName>
        <fullName evidence="2">DUF3667 domain-containing protein</fullName>
    </submittedName>
</protein>
<organism evidence="2 3">
    <name type="scientific">Mucilaginibacter myungsuensis</name>
    <dbReference type="NCBI Taxonomy" id="649104"/>
    <lineage>
        <taxon>Bacteria</taxon>
        <taxon>Pseudomonadati</taxon>
        <taxon>Bacteroidota</taxon>
        <taxon>Sphingobacteriia</taxon>
        <taxon>Sphingobacteriales</taxon>
        <taxon>Sphingobacteriaceae</taxon>
        <taxon>Mucilaginibacter</taxon>
    </lineage>
</organism>
<name>A0A929L0T4_9SPHI</name>
<comment type="caution">
    <text evidence="2">The sequence shown here is derived from an EMBL/GenBank/DDBJ whole genome shotgun (WGS) entry which is preliminary data.</text>
</comment>
<feature type="transmembrane region" description="Helical" evidence="1">
    <location>
        <begin position="239"/>
        <end position="260"/>
    </location>
</feature>
<evidence type="ECO:0000313" key="3">
    <source>
        <dbReference type="Proteomes" id="UP000622475"/>
    </source>
</evidence>
<feature type="transmembrane region" description="Helical" evidence="1">
    <location>
        <begin position="178"/>
        <end position="202"/>
    </location>
</feature>
<feature type="transmembrane region" description="Helical" evidence="1">
    <location>
        <begin position="147"/>
        <end position="166"/>
    </location>
</feature>
<reference evidence="2" key="1">
    <citation type="submission" date="2020-10" db="EMBL/GenBank/DDBJ databases">
        <title>Mucilaginibacter mali sp. nov., isolated from rhizosphere soil of apple orchard.</title>
        <authorList>
            <person name="Lee J.-S."/>
            <person name="Kim H.S."/>
            <person name="Kim J.-S."/>
        </authorList>
    </citation>
    <scope>NUCLEOTIDE SEQUENCE</scope>
    <source>
        <strain evidence="2">KCTC 22746</strain>
    </source>
</reference>
<dbReference type="RefSeq" id="WP_194113399.1">
    <property type="nucleotide sequence ID" value="NZ_JADFFL010000010.1"/>
</dbReference>
<accession>A0A929L0T4</accession>
<sequence length="276" mass="32565">MDCQTCGSTRNEKYCPACGEKTFEPHQLSLKEFVEELFEGFSHFDTKFIRTIKTLIFKPGQLSLEFCAGKRVNHMKPIQLFLVVNLIFFIAALHNLYSLELYNYINFKPFITFNTKQIINDVLAKEHTTLAEYTAVFNEKMKSSSKAFIFAFIPVYGVFFALFFFWKKKYFVEHLVFATHFMSFVLVMLFLGGYLIMLPYFMIVGKESADFDFFYSWAVRILIGVYAGFAIHRFYRTPIFYTLIIALVVGYFFFAPIQYYRMGLFYKITHFNPWGH</sequence>
<dbReference type="EMBL" id="JADFFL010000010">
    <property type="protein sequence ID" value="MBE9664150.1"/>
    <property type="molecule type" value="Genomic_DNA"/>
</dbReference>
<evidence type="ECO:0000313" key="2">
    <source>
        <dbReference type="EMBL" id="MBE9664150.1"/>
    </source>
</evidence>
<proteinExistence type="predicted"/>
<keyword evidence="1" id="KW-0472">Membrane</keyword>
<keyword evidence="1" id="KW-1133">Transmembrane helix</keyword>
<keyword evidence="3" id="KW-1185">Reference proteome</keyword>